<keyword evidence="4" id="KW-0808">Transferase</keyword>
<dbReference type="RefSeq" id="WP_283010193.1">
    <property type="nucleotide sequence ID" value="NZ_CP125292.1"/>
</dbReference>
<dbReference type="EMBL" id="CP125292">
    <property type="protein sequence ID" value="WHM23505.1"/>
    <property type="molecule type" value="Genomic_DNA"/>
</dbReference>
<keyword evidence="7" id="KW-0067">ATP-binding</keyword>
<dbReference type="InterPro" id="IPR050482">
    <property type="entry name" value="Sensor_HK_TwoCompSys"/>
</dbReference>
<sequence length="407" mass="45533">MNGQTPARYYYKKLVPSLILILNCIQFLSHPTKADPILLAFVFAVYLAFIWVIPYVASAAVHLSIFVGLWLLTVFLWAVSGQEQGAAFFLLVFLMVYAAIKLPARLSLIFTVCLIGGNVFFLYTVFDTSWDDIVSNISIMIGLYVLFSSMRFRREARKEAERNHAELAKMHVQLEHAHKELQKAHAELQEASVLSLRYAVLEERTRIARDIHDSIGHELTSVIVQLQSLPYILKSNKEDSEKVIQNVLSVARECLQEVRSVVHQMGRSESMVGLTALRGLIHQVEERSGLHVSLDTAGLSEESWPPNVSETIYRILQEALTNIIRHADASHAAAVISNDKSHLYVTITDDGQFTGSLTYGFGLTGMKERAEKAGGSLTFSSVQPSGLKVELSLPITTTNKEQKDEQR</sequence>
<dbReference type="SUPFAM" id="SSF55874">
    <property type="entry name" value="ATPase domain of HSP90 chaperone/DNA topoisomerase II/histidine kinase"/>
    <property type="match status" value="1"/>
</dbReference>
<name>A0AAQ3IJ20_BACIU</name>
<feature type="domain" description="Signal transduction histidine kinase subgroup 3 dimerisation and phosphoacceptor" evidence="12">
    <location>
        <begin position="203"/>
        <end position="266"/>
    </location>
</feature>
<dbReference type="GO" id="GO:0016020">
    <property type="term" value="C:membrane"/>
    <property type="evidence" value="ECO:0007669"/>
    <property type="project" value="InterPro"/>
</dbReference>
<feature type="coiled-coil region" evidence="9">
    <location>
        <begin position="157"/>
        <end position="194"/>
    </location>
</feature>
<evidence type="ECO:0000256" key="9">
    <source>
        <dbReference type="SAM" id="Coils"/>
    </source>
</evidence>
<dbReference type="GO" id="GO:0005524">
    <property type="term" value="F:ATP binding"/>
    <property type="evidence" value="ECO:0007669"/>
    <property type="project" value="UniProtKB-KW"/>
</dbReference>
<evidence type="ECO:0000259" key="11">
    <source>
        <dbReference type="Pfam" id="PF02518"/>
    </source>
</evidence>
<dbReference type="Gene3D" id="1.20.5.1930">
    <property type="match status" value="1"/>
</dbReference>
<dbReference type="InterPro" id="IPR003594">
    <property type="entry name" value="HATPase_dom"/>
</dbReference>
<dbReference type="InterPro" id="IPR036890">
    <property type="entry name" value="HATPase_C_sf"/>
</dbReference>
<dbReference type="Gene3D" id="3.30.565.10">
    <property type="entry name" value="Histidine kinase-like ATPase, C-terminal domain"/>
    <property type="match status" value="1"/>
</dbReference>
<feature type="transmembrane region" description="Helical" evidence="10">
    <location>
        <begin position="34"/>
        <end position="53"/>
    </location>
</feature>
<keyword evidence="10" id="KW-1133">Transmembrane helix</keyword>
<dbReference type="Proteomes" id="UP001229422">
    <property type="component" value="Chromosome"/>
</dbReference>
<dbReference type="InterPro" id="IPR011712">
    <property type="entry name" value="Sig_transdc_His_kin_sub3_dim/P"/>
</dbReference>
<evidence type="ECO:0000259" key="12">
    <source>
        <dbReference type="Pfam" id="PF07730"/>
    </source>
</evidence>
<proteinExistence type="predicted"/>
<gene>
    <name evidence="13" type="primary">yxjM</name>
    <name evidence="13" type="ORF">QL281_10975</name>
</gene>
<evidence type="ECO:0000256" key="2">
    <source>
        <dbReference type="ARBA" id="ARBA00012438"/>
    </source>
</evidence>
<dbReference type="PANTHER" id="PTHR24421">
    <property type="entry name" value="NITRATE/NITRITE SENSOR PROTEIN NARX-RELATED"/>
    <property type="match status" value="1"/>
</dbReference>
<keyword evidence="9" id="KW-0175">Coiled coil</keyword>
<feature type="transmembrane region" description="Helical" evidence="10">
    <location>
        <begin position="133"/>
        <end position="152"/>
    </location>
</feature>
<keyword evidence="10" id="KW-0812">Transmembrane</keyword>
<dbReference type="PANTHER" id="PTHR24421:SF10">
    <property type="entry name" value="NITRATE_NITRITE SENSOR PROTEIN NARQ"/>
    <property type="match status" value="1"/>
</dbReference>
<protein>
    <recommendedName>
        <fullName evidence="2">histidine kinase</fullName>
        <ecNumber evidence="2">2.7.13.3</ecNumber>
    </recommendedName>
</protein>
<dbReference type="EC" id="2.7.13.3" evidence="2"/>
<evidence type="ECO:0000256" key="1">
    <source>
        <dbReference type="ARBA" id="ARBA00000085"/>
    </source>
</evidence>
<feature type="transmembrane region" description="Helical" evidence="10">
    <location>
        <begin position="85"/>
        <end position="100"/>
    </location>
</feature>
<dbReference type="Pfam" id="PF02518">
    <property type="entry name" value="HATPase_c"/>
    <property type="match status" value="1"/>
</dbReference>
<evidence type="ECO:0000256" key="8">
    <source>
        <dbReference type="ARBA" id="ARBA00023012"/>
    </source>
</evidence>
<feature type="transmembrane region" description="Helical" evidence="10">
    <location>
        <begin position="60"/>
        <end position="79"/>
    </location>
</feature>
<reference evidence="13" key="1">
    <citation type="submission" date="2023-05" db="EMBL/GenBank/DDBJ databases">
        <title>Complete genome sequence of Bacillus subtilis SRCM117797 isolated from Soybean paste.</title>
        <authorList>
            <person name="Abraha H.B."/>
            <person name="Kim K.-P."/>
            <person name="Ryu M.-S."/>
            <person name="Jeong D.-Y."/>
        </authorList>
    </citation>
    <scope>NUCLEOTIDE SEQUENCE</scope>
    <source>
        <strain evidence="13">SRCM117797</strain>
    </source>
</reference>
<dbReference type="Pfam" id="PF07730">
    <property type="entry name" value="HisKA_3"/>
    <property type="match status" value="1"/>
</dbReference>
<keyword evidence="5" id="KW-0547">Nucleotide-binding</keyword>
<evidence type="ECO:0000256" key="5">
    <source>
        <dbReference type="ARBA" id="ARBA00022741"/>
    </source>
</evidence>
<organism evidence="13 14">
    <name type="scientific">Bacillus subtilis</name>
    <dbReference type="NCBI Taxonomy" id="1423"/>
    <lineage>
        <taxon>Bacteria</taxon>
        <taxon>Bacillati</taxon>
        <taxon>Bacillota</taxon>
        <taxon>Bacilli</taxon>
        <taxon>Bacillales</taxon>
        <taxon>Bacillaceae</taxon>
        <taxon>Bacillus</taxon>
    </lineage>
</organism>
<evidence type="ECO:0000313" key="13">
    <source>
        <dbReference type="EMBL" id="WHM23505.1"/>
    </source>
</evidence>
<feature type="domain" description="Histidine kinase/HSP90-like ATPase" evidence="11">
    <location>
        <begin position="309"/>
        <end position="396"/>
    </location>
</feature>
<keyword evidence="8" id="KW-0902">Two-component regulatory system</keyword>
<evidence type="ECO:0000256" key="3">
    <source>
        <dbReference type="ARBA" id="ARBA00022553"/>
    </source>
</evidence>
<dbReference type="GO" id="GO:0046983">
    <property type="term" value="F:protein dimerization activity"/>
    <property type="evidence" value="ECO:0007669"/>
    <property type="project" value="InterPro"/>
</dbReference>
<dbReference type="CDD" id="cd16917">
    <property type="entry name" value="HATPase_UhpB-NarQ-NarX-like"/>
    <property type="match status" value="1"/>
</dbReference>
<accession>A0AAQ3IJ20</accession>
<evidence type="ECO:0000256" key="10">
    <source>
        <dbReference type="SAM" id="Phobius"/>
    </source>
</evidence>
<evidence type="ECO:0000256" key="7">
    <source>
        <dbReference type="ARBA" id="ARBA00022840"/>
    </source>
</evidence>
<evidence type="ECO:0000256" key="6">
    <source>
        <dbReference type="ARBA" id="ARBA00022777"/>
    </source>
</evidence>
<evidence type="ECO:0000313" key="14">
    <source>
        <dbReference type="Proteomes" id="UP001229422"/>
    </source>
</evidence>
<evidence type="ECO:0000256" key="4">
    <source>
        <dbReference type="ARBA" id="ARBA00022679"/>
    </source>
</evidence>
<keyword evidence="3" id="KW-0597">Phosphoprotein</keyword>
<comment type="catalytic activity">
    <reaction evidence="1">
        <text>ATP + protein L-histidine = ADP + protein N-phospho-L-histidine.</text>
        <dbReference type="EC" id="2.7.13.3"/>
    </reaction>
</comment>
<keyword evidence="6 13" id="KW-0418">Kinase</keyword>
<feature type="transmembrane region" description="Helical" evidence="10">
    <location>
        <begin position="107"/>
        <end position="126"/>
    </location>
</feature>
<dbReference type="GO" id="GO:0000155">
    <property type="term" value="F:phosphorelay sensor kinase activity"/>
    <property type="evidence" value="ECO:0007669"/>
    <property type="project" value="InterPro"/>
</dbReference>
<dbReference type="AlphaFoldDB" id="A0AAQ3IJ20"/>
<keyword evidence="10" id="KW-0472">Membrane</keyword>